<keyword evidence="4" id="KW-0202">Cytokine</keyword>
<comment type="subcellular location">
    <subcellularLocation>
        <location evidence="1">Secreted</location>
    </subcellularLocation>
</comment>
<dbReference type="Pfam" id="PF00048">
    <property type="entry name" value="IL8"/>
    <property type="match status" value="1"/>
</dbReference>
<evidence type="ECO:0000313" key="11">
    <source>
        <dbReference type="Proteomes" id="UP000006813"/>
    </source>
</evidence>
<gene>
    <name evidence="10" type="ORF">GW7_18262</name>
</gene>
<dbReference type="Gene3D" id="2.40.50.40">
    <property type="match status" value="1"/>
</dbReference>
<evidence type="ECO:0000256" key="6">
    <source>
        <dbReference type="ARBA" id="ARBA00022729"/>
    </source>
</evidence>
<evidence type="ECO:0000313" key="10">
    <source>
        <dbReference type="EMBL" id="EHB05101.1"/>
    </source>
</evidence>
<dbReference type="Proteomes" id="UP000006813">
    <property type="component" value="Unassembled WGS sequence"/>
</dbReference>
<keyword evidence="5" id="KW-0964">Secreted</keyword>
<evidence type="ECO:0000256" key="3">
    <source>
        <dbReference type="ARBA" id="ARBA00022500"/>
    </source>
</evidence>
<keyword evidence="6 8" id="KW-0732">Signal</keyword>
<dbReference type="GO" id="GO:0061844">
    <property type="term" value="P:antimicrobial humoral immune response mediated by antimicrobial peptide"/>
    <property type="evidence" value="ECO:0007669"/>
    <property type="project" value="TreeGrafter"/>
</dbReference>
<dbReference type="FunFam" id="2.40.50.40:FF:000002">
    <property type="entry name" value="C-C motif chemokine"/>
    <property type="match status" value="1"/>
</dbReference>
<dbReference type="GO" id="GO:0030335">
    <property type="term" value="P:positive regulation of cell migration"/>
    <property type="evidence" value="ECO:0007669"/>
    <property type="project" value="TreeGrafter"/>
</dbReference>
<dbReference type="InterPro" id="IPR036048">
    <property type="entry name" value="Interleukin_8-like_sf"/>
</dbReference>
<feature type="signal peptide" evidence="8">
    <location>
        <begin position="1"/>
        <end position="21"/>
    </location>
</feature>
<evidence type="ECO:0000256" key="8">
    <source>
        <dbReference type="SAM" id="SignalP"/>
    </source>
</evidence>
<evidence type="ECO:0000256" key="7">
    <source>
        <dbReference type="ARBA" id="ARBA00023157"/>
    </source>
</evidence>
<dbReference type="SUPFAM" id="SSF54117">
    <property type="entry name" value="Interleukin 8-like chemokines"/>
    <property type="match status" value="1"/>
</dbReference>
<dbReference type="GO" id="GO:0070098">
    <property type="term" value="P:chemokine-mediated signaling pathway"/>
    <property type="evidence" value="ECO:0007669"/>
    <property type="project" value="TreeGrafter"/>
</dbReference>
<evidence type="ECO:0000256" key="4">
    <source>
        <dbReference type="ARBA" id="ARBA00022514"/>
    </source>
</evidence>
<name>G5B740_HETGA</name>
<dbReference type="GO" id="GO:0008009">
    <property type="term" value="F:chemokine activity"/>
    <property type="evidence" value="ECO:0007669"/>
    <property type="project" value="InterPro"/>
</dbReference>
<dbReference type="PANTHER" id="PTHR12015:SF77">
    <property type="entry name" value="C-C MOTIF CHEMOKINE 15"/>
    <property type="match status" value="1"/>
</dbReference>
<keyword evidence="3" id="KW-0145">Chemotaxis</keyword>
<protein>
    <submittedName>
        <fullName evidence="10">C-C motif chemokine 15</fullName>
    </submittedName>
</protein>
<evidence type="ECO:0000256" key="1">
    <source>
        <dbReference type="ARBA" id="ARBA00004613"/>
    </source>
</evidence>
<dbReference type="CDD" id="cd00272">
    <property type="entry name" value="Chemokine_CC"/>
    <property type="match status" value="1"/>
</dbReference>
<dbReference type="STRING" id="10181.G5B740"/>
<dbReference type="GO" id="GO:0048020">
    <property type="term" value="F:CCR chemokine receptor binding"/>
    <property type="evidence" value="ECO:0007669"/>
    <property type="project" value="TreeGrafter"/>
</dbReference>
<feature type="domain" description="Chemokine interleukin-8-like" evidence="9">
    <location>
        <begin position="31"/>
        <end position="89"/>
    </location>
</feature>
<dbReference type="FunCoup" id="G5B740">
    <property type="interactions" value="431"/>
</dbReference>
<dbReference type="AlphaFoldDB" id="G5B740"/>
<proteinExistence type="inferred from homology"/>
<accession>G5B740</accession>
<organism evidence="10 11">
    <name type="scientific">Heterocephalus glaber</name>
    <name type="common">Naked mole rat</name>
    <dbReference type="NCBI Taxonomy" id="10181"/>
    <lineage>
        <taxon>Eukaryota</taxon>
        <taxon>Metazoa</taxon>
        <taxon>Chordata</taxon>
        <taxon>Craniata</taxon>
        <taxon>Vertebrata</taxon>
        <taxon>Euteleostomi</taxon>
        <taxon>Mammalia</taxon>
        <taxon>Eutheria</taxon>
        <taxon>Euarchontoglires</taxon>
        <taxon>Glires</taxon>
        <taxon>Rodentia</taxon>
        <taxon>Hystricomorpha</taxon>
        <taxon>Bathyergidae</taxon>
        <taxon>Heterocephalus</taxon>
    </lineage>
</organism>
<dbReference type="InterPro" id="IPR001811">
    <property type="entry name" value="Chemokine_IL8-like_dom"/>
</dbReference>
<comment type="similarity">
    <text evidence="2">Belongs to the intercrine beta (chemokine CC) family.</text>
</comment>
<evidence type="ECO:0000256" key="2">
    <source>
        <dbReference type="ARBA" id="ARBA00010868"/>
    </source>
</evidence>
<dbReference type="PANTHER" id="PTHR12015">
    <property type="entry name" value="SMALL INDUCIBLE CYTOKINE A"/>
    <property type="match status" value="1"/>
</dbReference>
<sequence>MKVFIAALSLLILAAALGTQAQIKFAPQLHAEDCCFSYTSQRVPGTLMKDYFETSGGCPKPGVIFITKKKQQVCADPENSSVQKCITILKANSKNRKLA</sequence>
<dbReference type="InParanoid" id="G5B740"/>
<evidence type="ECO:0000256" key="5">
    <source>
        <dbReference type="ARBA" id="ARBA00022525"/>
    </source>
</evidence>
<dbReference type="SMART" id="SM00199">
    <property type="entry name" value="SCY"/>
    <property type="match status" value="1"/>
</dbReference>
<dbReference type="EMBL" id="JH168696">
    <property type="protein sequence ID" value="EHB05101.1"/>
    <property type="molecule type" value="Genomic_DNA"/>
</dbReference>
<feature type="chain" id="PRO_5003474018" evidence="8">
    <location>
        <begin position="22"/>
        <end position="99"/>
    </location>
</feature>
<dbReference type="InterPro" id="IPR039809">
    <property type="entry name" value="Chemokine_b/g/d"/>
</dbReference>
<dbReference type="GO" id="GO:0005615">
    <property type="term" value="C:extracellular space"/>
    <property type="evidence" value="ECO:0007669"/>
    <property type="project" value="UniProtKB-KW"/>
</dbReference>
<dbReference type="GO" id="GO:0006954">
    <property type="term" value="P:inflammatory response"/>
    <property type="evidence" value="ECO:0007669"/>
    <property type="project" value="TreeGrafter"/>
</dbReference>
<keyword evidence="7" id="KW-1015">Disulfide bond</keyword>
<evidence type="ECO:0000259" key="9">
    <source>
        <dbReference type="SMART" id="SM00199"/>
    </source>
</evidence>
<reference evidence="10 11" key="1">
    <citation type="journal article" date="2011" name="Nature">
        <title>Genome sequencing reveals insights into physiology and longevity of the naked mole rat.</title>
        <authorList>
            <person name="Kim E.B."/>
            <person name="Fang X."/>
            <person name="Fushan A.A."/>
            <person name="Huang Z."/>
            <person name="Lobanov A.V."/>
            <person name="Han L."/>
            <person name="Marino S.M."/>
            <person name="Sun X."/>
            <person name="Turanov A.A."/>
            <person name="Yang P."/>
            <person name="Yim S.H."/>
            <person name="Zhao X."/>
            <person name="Kasaikina M.V."/>
            <person name="Stoletzki N."/>
            <person name="Peng C."/>
            <person name="Polak P."/>
            <person name="Xiong Z."/>
            <person name="Kiezun A."/>
            <person name="Zhu Y."/>
            <person name="Chen Y."/>
            <person name="Kryukov G.V."/>
            <person name="Zhang Q."/>
            <person name="Peshkin L."/>
            <person name="Yang L."/>
            <person name="Bronson R.T."/>
            <person name="Buffenstein R."/>
            <person name="Wang B."/>
            <person name="Han C."/>
            <person name="Li Q."/>
            <person name="Chen L."/>
            <person name="Zhao W."/>
            <person name="Sunyaev S.R."/>
            <person name="Park T.J."/>
            <person name="Zhang G."/>
            <person name="Wang J."/>
            <person name="Gladyshev V.N."/>
        </authorList>
    </citation>
    <scope>NUCLEOTIDE SEQUENCE [LARGE SCALE GENOMIC DNA]</scope>
</reference>